<evidence type="ECO:0000256" key="3">
    <source>
        <dbReference type="ARBA" id="ARBA00022784"/>
    </source>
</evidence>
<keyword evidence="5 7" id="KW-0044">Antibiotic</keyword>
<keyword evidence="6 7" id="KW-0078">Bacteriocin</keyword>
<sequence length="53" mass="5944">MDKLNHSAVTSLNEVSDSELDTILGGSRFWQGVVPTVSYECRMNSWQSIFTCC</sequence>
<dbReference type="NCBIfam" id="NF040664">
    <property type="entry name" value="HEC_x9_TCC_lant"/>
    <property type="match status" value="1"/>
</dbReference>
<name>A0A1H9SSJ5_9STRE</name>
<dbReference type="InterPro" id="IPR007682">
    <property type="entry name" value="Lantibiotic_typ-A_Lactobact"/>
</dbReference>
<evidence type="ECO:0000313" key="10">
    <source>
        <dbReference type="Proteomes" id="UP000182712"/>
    </source>
</evidence>
<evidence type="ECO:0000256" key="7">
    <source>
        <dbReference type="RuleBase" id="RU362078"/>
    </source>
</evidence>
<gene>
    <name evidence="8" type="ORF">SAMN04487839_11715</name>
    <name evidence="9" type="ORF">SAMN04487840_11111</name>
</gene>
<organism evidence="9 10">
    <name type="scientific">Streptococcus gallolyticus</name>
    <dbReference type="NCBI Taxonomy" id="315405"/>
    <lineage>
        <taxon>Bacteria</taxon>
        <taxon>Bacillati</taxon>
        <taxon>Bacillota</taxon>
        <taxon>Bacilli</taxon>
        <taxon>Lactobacillales</taxon>
        <taxon>Streptococcaceae</taxon>
        <taxon>Streptococcus</taxon>
    </lineage>
</organism>
<keyword evidence="3" id="KW-0883">Thioether bond</keyword>
<evidence type="ECO:0000313" key="11">
    <source>
        <dbReference type="Proteomes" id="UP000182764"/>
    </source>
</evidence>
<evidence type="ECO:0000313" key="8">
    <source>
        <dbReference type="EMBL" id="SEM35366.1"/>
    </source>
</evidence>
<reference evidence="10 11" key="1">
    <citation type="submission" date="2016-10" db="EMBL/GenBank/DDBJ databases">
        <authorList>
            <person name="de Groot N.N."/>
        </authorList>
    </citation>
    <scope>NUCLEOTIDE SEQUENCE [LARGE SCALE GENOMIC DNA]</scope>
    <source>
        <strain evidence="8 11">VTM1R29</strain>
        <strain evidence="9 10">VTM2R47</strain>
    </source>
</reference>
<dbReference type="GO" id="GO:0005102">
    <property type="term" value="F:signaling receptor binding"/>
    <property type="evidence" value="ECO:0007669"/>
    <property type="project" value="UniProtKB-KW"/>
</dbReference>
<comment type="function">
    <text evidence="7">Lanthionine-containing peptide antibiotic (lantibiotic) active on Gram-positive bacteria. The bactericidal activity of lantibiotics is based on depolarization of energized bacterial cytoplasmic membranes, initiated by the formation of aqueous transmembrane pores.</text>
</comment>
<evidence type="ECO:0000256" key="1">
    <source>
        <dbReference type="ARBA" id="ARBA00009379"/>
    </source>
</evidence>
<dbReference type="GO" id="GO:0031640">
    <property type="term" value="P:killing of cells of another organism"/>
    <property type="evidence" value="ECO:0007669"/>
    <property type="project" value="UniProtKB-UniRule"/>
</dbReference>
<dbReference type="Proteomes" id="UP000182712">
    <property type="component" value="Unassembled WGS sequence"/>
</dbReference>
<evidence type="ECO:0000313" key="9">
    <source>
        <dbReference type="EMBL" id="SER87838.1"/>
    </source>
</evidence>
<dbReference type="RefSeq" id="WP_074596227.1">
    <property type="nucleotide sequence ID" value="NZ_FNUH01000004.1"/>
</dbReference>
<dbReference type="GO" id="GO:0042742">
    <property type="term" value="P:defense response to bacterium"/>
    <property type="evidence" value="ECO:0007669"/>
    <property type="project" value="UniProtKB-UniRule"/>
</dbReference>
<evidence type="ECO:0000256" key="6">
    <source>
        <dbReference type="ARBA" id="ARBA00023048"/>
    </source>
</evidence>
<protein>
    <recommendedName>
        <fullName evidence="7">Lantibiotic</fullName>
    </recommendedName>
</protein>
<keyword evidence="4 7" id="KW-0425">Lantibiotic</keyword>
<evidence type="ECO:0000256" key="4">
    <source>
        <dbReference type="ARBA" id="ARBA00022789"/>
    </source>
</evidence>
<dbReference type="EMBL" id="FOGM01000011">
    <property type="protein sequence ID" value="SER87838.1"/>
    <property type="molecule type" value="Genomic_DNA"/>
</dbReference>
<dbReference type="Pfam" id="PF04604">
    <property type="entry name" value="L_biotic_typeA"/>
    <property type="match status" value="1"/>
</dbReference>
<comment type="PTM">
    <text evidence="7">Maturation of lantibiotics involves the enzymatic conversion of Thr, and Ser into dehydrated AA and the formation of thioether bonds with cysteine. This is followed by membrane translocation and cleavage of the modified precursor.</text>
</comment>
<keyword evidence="2 7" id="KW-0929">Antimicrobial</keyword>
<evidence type="ECO:0000256" key="5">
    <source>
        <dbReference type="ARBA" id="ARBA00023022"/>
    </source>
</evidence>
<accession>A0A1H9SSJ5</accession>
<dbReference type="EMBL" id="FOBM01000017">
    <property type="protein sequence ID" value="SEM35366.1"/>
    <property type="molecule type" value="Genomic_DNA"/>
</dbReference>
<proteinExistence type="inferred from homology"/>
<evidence type="ECO:0000256" key="2">
    <source>
        <dbReference type="ARBA" id="ARBA00022529"/>
    </source>
</evidence>
<comment type="similarity">
    <text evidence="1 7">Belongs to the type A lantibiotic family.</text>
</comment>
<dbReference type="AlphaFoldDB" id="A0A1H9SSJ5"/>
<dbReference type="Proteomes" id="UP000182764">
    <property type="component" value="Unassembled WGS sequence"/>
</dbReference>
<dbReference type="GO" id="GO:0005576">
    <property type="term" value="C:extracellular region"/>
    <property type="evidence" value="ECO:0007669"/>
    <property type="project" value="InterPro"/>
</dbReference>